<feature type="signal peptide" evidence="3">
    <location>
        <begin position="1"/>
        <end position="17"/>
    </location>
</feature>
<dbReference type="InterPro" id="IPR008701">
    <property type="entry name" value="NPP1"/>
</dbReference>
<evidence type="ECO:0000313" key="4">
    <source>
        <dbReference type="EMBL" id="KAK8861904.1"/>
    </source>
</evidence>
<keyword evidence="5" id="KW-1185">Reference proteome</keyword>
<organism evidence="4 5">
    <name type="scientific">Apiospora arundinis</name>
    <dbReference type="NCBI Taxonomy" id="335852"/>
    <lineage>
        <taxon>Eukaryota</taxon>
        <taxon>Fungi</taxon>
        <taxon>Dikarya</taxon>
        <taxon>Ascomycota</taxon>
        <taxon>Pezizomycotina</taxon>
        <taxon>Sordariomycetes</taxon>
        <taxon>Xylariomycetidae</taxon>
        <taxon>Amphisphaeriales</taxon>
        <taxon>Apiosporaceae</taxon>
        <taxon>Apiospora</taxon>
    </lineage>
</organism>
<dbReference type="Pfam" id="PF05630">
    <property type="entry name" value="NPP1"/>
    <property type="match status" value="1"/>
</dbReference>
<dbReference type="PANTHER" id="PTHR33657">
    <property type="entry name" value="DOMAIN PROTEIN, PUTATIVE (AFU_ORTHOLOGUE AFUA_5G00600)-RELATED"/>
    <property type="match status" value="1"/>
</dbReference>
<protein>
    <submittedName>
        <fullName evidence="4">NPP1-domain-containing protein</fullName>
    </submittedName>
</protein>
<evidence type="ECO:0000256" key="1">
    <source>
        <dbReference type="ARBA" id="ARBA00009520"/>
    </source>
</evidence>
<proteinExistence type="inferred from homology"/>
<evidence type="ECO:0000256" key="2">
    <source>
        <dbReference type="ARBA" id="ARBA00023026"/>
    </source>
</evidence>
<comment type="similarity">
    <text evidence="1">Belongs to the Necrosis inducing protein (NPP1) family.</text>
</comment>
<name>A0ABR2IEL3_9PEZI</name>
<keyword evidence="2" id="KW-0843">Virulence</keyword>
<evidence type="ECO:0000313" key="5">
    <source>
        <dbReference type="Proteomes" id="UP001390339"/>
    </source>
</evidence>
<dbReference type="EMBL" id="JAPCWZ010000005">
    <property type="protein sequence ID" value="KAK8861904.1"/>
    <property type="molecule type" value="Genomic_DNA"/>
</dbReference>
<gene>
    <name evidence="4" type="ORF">PGQ11_008139</name>
</gene>
<sequence>MHPSQLLAVVAATLTMAAPSVEKRGTIGHDKVKGFKEAVQDGAVGKARRLTIVLVLKFKPYLKVEHGCVPFPAVDVDGNTGGGLKDTGSPSSKCSSSPGQVYARGEQLGKEYAIMYSWYMPKDHLGPGTGHRHDWEGIVVFLDDVKAKEPKIKGVSTSAHGKWKRDNKPPLDGSRPKIAYYLDGITHSVKTTGAKGGSQPLIDWEKMGPKAREALRNTDFGKAVCPFKDDKFKDNLKKAQ</sequence>
<keyword evidence="3" id="KW-0732">Signal</keyword>
<dbReference type="PANTHER" id="PTHR33657:SF8">
    <property type="entry name" value="DOMAIN PROTEIN, PUTATIVE (AFU_ORTHOLOGUE AFUA_5G00600)-RELATED"/>
    <property type="match status" value="1"/>
</dbReference>
<feature type="chain" id="PRO_5046539602" evidence="3">
    <location>
        <begin position="18"/>
        <end position="240"/>
    </location>
</feature>
<dbReference type="Proteomes" id="UP001390339">
    <property type="component" value="Unassembled WGS sequence"/>
</dbReference>
<comment type="caution">
    <text evidence="4">The sequence shown here is derived from an EMBL/GenBank/DDBJ whole genome shotgun (WGS) entry which is preliminary data.</text>
</comment>
<evidence type="ECO:0000256" key="3">
    <source>
        <dbReference type="SAM" id="SignalP"/>
    </source>
</evidence>
<reference evidence="4 5" key="1">
    <citation type="journal article" date="2024" name="IMA Fungus">
        <title>Apiospora arundinis, a panoply of carbohydrate-active enzymes and secondary metabolites.</title>
        <authorList>
            <person name="Sorensen T."/>
            <person name="Petersen C."/>
            <person name="Muurmann A.T."/>
            <person name="Christiansen J.V."/>
            <person name="Brundto M.L."/>
            <person name="Overgaard C.K."/>
            <person name="Boysen A.T."/>
            <person name="Wollenberg R.D."/>
            <person name="Larsen T.O."/>
            <person name="Sorensen J.L."/>
            <person name="Nielsen K.L."/>
            <person name="Sondergaard T.E."/>
        </authorList>
    </citation>
    <scope>NUCLEOTIDE SEQUENCE [LARGE SCALE GENOMIC DNA]</scope>
    <source>
        <strain evidence="4 5">AAU 773</strain>
    </source>
</reference>
<accession>A0ABR2IEL3</accession>